<dbReference type="Proteomes" id="UP001347796">
    <property type="component" value="Unassembled WGS sequence"/>
</dbReference>
<dbReference type="EMBL" id="JAZGQO010000002">
    <property type="protein sequence ID" value="KAK6189792.1"/>
    <property type="molecule type" value="Genomic_DNA"/>
</dbReference>
<protein>
    <submittedName>
        <fullName evidence="1">Uncharacterized protein</fullName>
    </submittedName>
</protein>
<proteinExistence type="predicted"/>
<reference evidence="1 2" key="1">
    <citation type="submission" date="2024-01" db="EMBL/GenBank/DDBJ databases">
        <title>The genome of the rayed Mediterranean limpet Patella caerulea (Linnaeus, 1758).</title>
        <authorList>
            <person name="Anh-Thu Weber A."/>
            <person name="Halstead-Nussloch G."/>
        </authorList>
    </citation>
    <scope>NUCLEOTIDE SEQUENCE [LARGE SCALE GENOMIC DNA]</scope>
    <source>
        <strain evidence="1">AATW-2023a</strain>
        <tissue evidence="1">Whole specimen</tissue>
    </source>
</reference>
<name>A0AAN8K5N9_PATCE</name>
<keyword evidence="2" id="KW-1185">Reference proteome</keyword>
<evidence type="ECO:0000313" key="2">
    <source>
        <dbReference type="Proteomes" id="UP001347796"/>
    </source>
</evidence>
<evidence type="ECO:0000313" key="1">
    <source>
        <dbReference type="EMBL" id="KAK6189792.1"/>
    </source>
</evidence>
<gene>
    <name evidence="1" type="ORF">SNE40_001784</name>
</gene>
<sequence length="91" mass="10473">MVNYARDIARLKSRSRFSPTEEMFGAATKVAPFAPSFGVKDDYRLGIDSPNVNCQDFLRGICNRRRVRCRYNRKVKIMVSTLSSSNVEDEY</sequence>
<accession>A0AAN8K5N9</accession>
<organism evidence="1 2">
    <name type="scientific">Patella caerulea</name>
    <name type="common">Rayed Mediterranean limpet</name>
    <dbReference type="NCBI Taxonomy" id="87958"/>
    <lineage>
        <taxon>Eukaryota</taxon>
        <taxon>Metazoa</taxon>
        <taxon>Spiralia</taxon>
        <taxon>Lophotrochozoa</taxon>
        <taxon>Mollusca</taxon>
        <taxon>Gastropoda</taxon>
        <taxon>Patellogastropoda</taxon>
        <taxon>Patelloidea</taxon>
        <taxon>Patellidae</taxon>
        <taxon>Patella</taxon>
    </lineage>
</organism>
<comment type="caution">
    <text evidence="1">The sequence shown here is derived from an EMBL/GenBank/DDBJ whole genome shotgun (WGS) entry which is preliminary data.</text>
</comment>
<dbReference type="AlphaFoldDB" id="A0AAN8K5N9"/>